<dbReference type="PRINTS" id="PR00039">
    <property type="entry name" value="HTHLYSR"/>
</dbReference>
<evidence type="ECO:0000256" key="4">
    <source>
        <dbReference type="ARBA" id="ARBA00023163"/>
    </source>
</evidence>
<dbReference type="SUPFAM" id="SSF46785">
    <property type="entry name" value="Winged helix' DNA-binding domain"/>
    <property type="match status" value="1"/>
</dbReference>
<dbReference type="PROSITE" id="PS50931">
    <property type="entry name" value="HTH_LYSR"/>
    <property type="match status" value="1"/>
</dbReference>
<dbReference type="Proteomes" id="UP001549320">
    <property type="component" value="Unassembled WGS sequence"/>
</dbReference>
<comment type="similarity">
    <text evidence="1">Belongs to the LysR transcriptional regulatory family.</text>
</comment>
<evidence type="ECO:0000313" key="7">
    <source>
        <dbReference type="Proteomes" id="UP001549320"/>
    </source>
</evidence>
<keyword evidence="3 6" id="KW-0238">DNA-binding</keyword>
<proteinExistence type="inferred from homology"/>
<dbReference type="Pfam" id="PF00126">
    <property type="entry name" value="HTH_1"/>
    <property type="match status" value="1"/>
</dbReference>
<dbReference type="Pfam" id="PF03466">
    <property type="entry name" value="LysR_substrate"/>
    <property type="match status" value="1"/>
</dbReference>
<comment type="caution">
    <text evidence="6">The sequence shown here is derived from an EMBL/GenBank/DDBJ whole genome shotgun (WGS) entry which is preliminary data.</text>
</comment>
<keyword evidence="7" id="KW-1185">Reference proteome</keyword>
<keyword evidence="4" id="KW-0804">Transcription</keyword>
<dbReference type="GO" id="GO:0003677">
    <property type="term" value="F:DNA binding"/>
    <property type="evidence" value="ECO:0007669"/>
    <property type="project" value="UniProtKB-KW"/>
</dbReference>
<dbReference type="InterPro" id="IPR036388">
    <property type="entry name" value="WH-like_DNA-bd_sf"/>
</dbReference>
<dbReference type="Gene3D" id="1.10.10.10">
    <property type="entry name" value="Winged helix-like DNA-binding domain superfamily/Winged helix DNA-binding domain"/>
    <property type="match status" value="1"/>
</dbReference>
<evidence type="ECO:0000313" key="6">
    <source>
        <dbReference type="EMBL" id="MET4575779.1"/>
    </source>
</evidence>
<keyword evidence="2" id="KW-0805">Transcription regulation</keyword>
<dbReference type="InterPro" id="IPR005119">
    <property type="entry name" value="LysR_subst-bd"/>
</dbReference>
<dbReference type="EMBL" id="JBEPSH010000002">
    <property type="protein sequence ID" value="MET4575779.1"/>
    <property type="molecule type" value="Genomic_DNA"/>
</dbReference>
<dbReference type="Gene3D" id="3.40.190.10">
    <property type="entry name" value="Periplasmic binding protein-like II"/>
    <property type="match status" value="2"/>
</dbReference>
<organism evidence="6 7">
    <name type="scientific">Ottowia thiooxydans</name>
    <dbReference type="NCBI Taxonomy" id="219182"/>
    <lineage>
        <taxon>Bacteria</taxon>
        <taxon>Pseudomonadati</taxon>
        <taxon>Pseudomonadota</taxon>
        <taxon>Betaproteobacteria</taxon>
        <taxon>Burkholderiales</taxon>
        <taxon>Comamonadaceae</taxon>
        <taxon>Ottowia</taxon>
    </lineage>
</organism>
<evidence type="ECO:0000256" key="1">
    <source>
        <dbReference type="ARBA" id="ARBA00009437"/>
    </source>
</evidence>
<dbReference type="InterPro" id="IPR036390">
    <property type="entry name" value="WH_DNA-bd_sf"/>
</dbReference>
<gene>
    <name evidence="6" type="ORF">ABIE13_000879</name>
</gene>
<sequence length="305" mass="32887">MNRFDVSMELRHLRYFLALSEELHFGRAAQRLGLSQPPLSVAVQQLEAAVGAPLFIRSSRGVQLTAAGEAFVPAAQAVLDRAAQALVEARDVAVGEAGSLRIGFAGTMLYRGLPLMLQRFQAEHPRLKISLRELSSSEQLLELQHDRLDAGFAHTTQVPSGLSQILVSSQPFVACVPGNHTLARQRTVPLEALAGQPFALVARAVSPDYHSRILMLCGAAGFTPEPAHELQHWLSVVSLVGQGLAVALVPAAMQQAGMAGVAFLPVKGTRRDWLRYETHCLWKAGRDQPALGLFLSAVGEVAANR</sequence>
<dbReference type="PANTHER" id="PTHR30346">
    <property type="entry name" value="TRANSCRIPTIONAL DUAL REGULATOR HCAR-RELATED"/>
    <property type="match status" value="1"/>
</dbReference>
<dbReference type="SUPFAM" id="SSF53850">
    <property type="entry name" value="Periplasmic binding protein-like II"/>
    <property type="match status" value="1"/>
</dbReference>
<feature type="domain" description="HTH lysR-type" evidence="5">
    <location>
        <begin position="8"/>
        <end position="65"/>
    </location>
</feature>
<name>A0ABV2Q435_9BURK</name>
<dbReference type="PANTHER" id="PTHR30346:SF0">
    <property type="entry name" value="HCA OPERON TRANSCRIPTIONAL ACTIVATOR HCAR"/>
    <property type="match status" value="1"/>
</dbReference>
<evidence type="ECO:0000259" key="5">
    <source>
        <dbReference type="PROSITE" id="PS50931"/>
    </source>
</evidence>
<reference evidence="6 7" key="1">
    <citation type="submission" date="2024-06" db="EMBL/GenBank/DDBJ databases">
        <title>Sorghum-associated microbial communities from plants grown in Nebraska, USA.</title>
        <authorList>
            <person name="Schachtman D."/>
        </authorList>
    </citation>
    <scope>NUCLEOTIDE SEQUENCE [LARGE SCALE GENOMIC DNA]</scope>
    <source>
        <strain evidence="6 7">2709</strain>
    </source>
</reference>
<accession>A0ABV2Q435</accession>
<evidence type="ECO:0000256" key="3">
    <source>
        <dbReference type="ARBA" id="ARBA00023125"/>
    </source>
</evidence>
<protein>
    <submittedName>
        <fullName evidence="6">DNA-binding transcriptional LysR family regulator</fullName>
    </submittedName>
</protein>
<evidence type="ECO:0000256" key="2">
    <source>
        <dbReference type="ARBA" id="ARBA00023015"/>
    </source>
</evidence>
<dbReference type="InterPro" id="IPR000847">
    <property type="entry name" value="LysR_HTH_N"/>
</dbReference>